<evidence type="ECO:0000313" key="3">
    <source>
        <dbReference type="Proteomes" id="UP000663444"/>
    </source>
</evidence>
<reference evidence="2" key="1">
    <citation type="submission" date="2020-11" db="EMBL/GenBank/DDBJ databases">
        <title>Azospira restricta DSM 18626 genome sequence.</title>
        <authorList>
            <person name="Moe W.M."/>
        </authorList>
    </citation>
    <scope>NUCLEOTIDE SEQUENCE</scope>
    <source>
        <strain evidence="2">DSM 18626</strain>
    </source>
</reference>
<gene>
    <name evidence="2" type="ORF">IWH25_16850</name>
</gene>
<dbReference type="PANTHER" id="PTHR13887">
    <property type="entry name" value="GLUTATHIONE S-TRANSFERASE KAPPA"/>
    <property type="match status" value="1"/>
</dbReference>
<dbReference type="Gene3D" id="3.40.30.10">
    <property type="entry name" value="Glutaredoxin"/>
    <property type="match status" value="1"/>
</dbReference>
<dbReference type="SUPFAM" id="SSF52833">
    <property type="entry name" value="Thioredoxin-like"/>
    <property type="match status" value="1"/>
</dbReference>
<dbReference type="Proteomes" id="UP000663444">
    <property type="component" value="Chromosome"/>
</dbReference>
<evidence type="ECO:0000259" key="1">
    <source>
        <dbReference type="Pfam" id="PF01323"/>
    </source>
</evidence>
<organism evidence="2 3">
    <name type="scientific">Azospira restricta</name>
    <dbReference type="NCBI Taxonomy" id="404405"/>
    <lineage>
        <taxon>Bacteria</taxon>
        <taxon>Pseudomonadati</taxon>
        <taxon>Pseudomonadota</taxon>
        <taxon>Betaproteobacteria</taxon>
        <taxon>Rhodocyclales</taxon>
        <taxon>Rhodocyclaceae</taxon>
        <taxon>Azospira</taxon>
    </lineage>
</organism>
<dbReference type="KEGG" id="ares:IWH25_16850"/>
<sequence length="213" mass="23032">MSGAVRVDVVSDVVCPWCFIGRRHLQAAVAEFAQPVAVRWLPFFLNPDTPPAGEPYRPFLERKFGGADALEKIWARVRDAGRQAGIDFAFEKIALRANTLAAHRLIHRVQTRGGNADALVERIFAAGFCEGRFVGDPAVLADLAADCGEDRDDTLAWLRGDDEAAAVQAQAAQLRRLGIDGVPCFIFDGRLAVSGAQPPAVLLDALRRSAVQA</sequence>
<feature type="domain" description="DSBA-like thioredoxin" evidence="1">
    <location>
        <begin position="7"/>
        <end position="206"/>
    </location>
</feature>
<name>A0A974PXT5_9RHOO</name>
<dbReference type="PANTHER" id="PTHR13887:SF41">
    <property type="entry name" value="THIOREDOXIN SUPERFAMILY PROTEIN"/>
    <property type="match status" value="1"/>
</dbReference>
<dbReference type="CDD" id="cd03024">
    <property type="entry name" value="DsbA_FrnE"/>
    <property type="match status" value="1"/>
</dbReference>
<dbReference type="AlphaFoldDB" id="A0A974PXT5"/>
<dbReference type="Pfam" id="PF01323">
    <property type="entry name" value="DSBA"/>
    <property type="match status" value="1"/>
</dbReference>
<keyword evidence="3" id="KW-1185">Reference proteome</keyword>
<dbReference type="RefSeq" id="WP_203386917.1">
    <property type="nucleotide sequence ID" value="NZ_CP064781.1"/>
</dbReference>
<dbReference type="InterPro" id="IPR036249">
    <property type="entry name" value="Thioredoxin-like_sf"/>
</dbReference>
<evidence type="ECO:0000313" key="2">
    <source>
        <dbReference type="EMBL" id="QRJ63390.1"/>
    </source>
</evidence>
<protein>
    <submittedName>
        <fullName evidence="2">DsbA family oxidoreductase</fullName>
    </submittedName>
</protein>
<dbReference type="EMBL" id="CP064781">
    <property type="protein sequence ID" value="QRJ63390.1"/>
    <property type="molecule type" value="Genomic_DNA"/>
</dbReference>
<accession>A0A974PXT5</accession>
<dbReference type="GO" id="GO:0016491">
    <property type="term" value="F:oxidoreductase activity"/>
    <property type="evidence" value="ECO:0007669"/>
    <property type="project" value="InterPro"/>
</dbReference>
<dbReference type="InterPro" id="IPR001853">
    <property type="entry name" value="DSBA-like_thioredoxin_dom"/>
</dbReference>
<proteinExistence type="predicted"/>